<organism evidence="4 5">
    <name type="scientific">Tigriopus californicus</name>
    <name type="common">Marine copepod</name>
    <dbReference type="NCBI Taxonomy" id="6832"/>
    <lineage>
        <taxon>Eukaryota</taxon>
        <taxon>Metazoa</taxon>
        <taxon>Ecdysozoa</taxon>
        <taxon>Arthropoda</taxon>
        <taxon>Crustacea</taxon>
        <taxon>Multicrustacea</taxon>
        <taxon>Hexanauplia</taxon>
        <taxon>Copepoda</taxon>
        <taxon>Harpacticoida</taxon>
        <taxon>Harpacticidae</taxon>
        <taxon>Tigriopus</taxon>
    </lineage>
</organism>
<dbReference type="InterPro" id="IPR033116">
    <property type="entry name" value="TRYPSIN_SER"/>
</dbReference>
<dbReference type="AlphaFoldDB" id="A0A553PLS3"/>
<dbReference type="Pfam" id="PF00089">
    <property type="entry name" value="Trypsin"/>
    <property type="match status" value="1"/>
</dbReference>
<dbReference type="PROSITE" id="PS00135">
    <property type="entry name" value="TRYPSIN_SER"/>
    <property type="match status" value="1"/>
</dbReference>
<comment type="similarity">
    <text evidence="2">Belongs to the peptidase S1 family. CLIP subfamily.</text>
</comment>
<accession>A0A553PLS3</accession>
<reference evidence="4 5" key="1">
    <citation type="journal article" date="2018" name="Nat. Ecol. Evol.">
        <title>Genomic signatures of mitonuclear coevolution across populations of Tigriopus californicus.</title>
        <authorList>
            <person name="Barreto F.S."/>
            <person name="Watson E.T."/>
            <person name="Lima T.G."/>
            <person name="Willett C.S."/>
            <person name="Edmands S."/>
            <person name="Li W."/>
            <person name="Burton R.S."/>
        </authorList>
    </citation>
    <scope>NUCLEOTIDE SEQUENCE [LARGE SCALE GENOMIC DNA]</scope>
    <source>
        <strain evidence="4 5">San Diego</strain>
    </source>
</reference>
<dbReference type="STRING" id="6832.A0A553PLS3"/>
<dbReference type="SUPFAM" id="SSF50494">
    <property type="entry name" value="Trypsin-like serine proteases"/>
    <property type="match status" value="1"/>
</dbReference>
<dbReference type="SMART" id="SM00020">
    <property type="entry name" value="Tryp_SPc"/>
    <property type="match status" value="1"/>
</dbReference>
<dbReference type="InterPro" id="IPR009003">
    <property type="entry name" value="Peptidase_S1_PA"/>
</dbReference>
<dbReference type="InterPro" id="IPR051487">
    <property type="entry name" value="Ser/Thr_Proteases_Immune/Dev"/>
</dbReference>
<keyword evidence="1" id="KW-1015">Disulfide bond</keyword>
<evidence type="ECO:0000313" key="4">
    <source>
        <dbReference type="EMBL" id="TRY78634.1"/>
    </source>
</evidence>
<gene>
    <name evidence="4" type="ORF">TCAL_14431</name>
</gene>
<dbReference type="Proteomes" id="UP000318571">
    <property type="component" value="Chromosome 11"/>
</dbReference>
<evidence type="ECO:0000313" key="5">
    <source>
        <dbReference type="Proteomes" id="UP000318571"/>
    </source>
</evidence>
<keyword evidence="5" id="KW-1185">Reference proteome</keyword>
<dbReference type="Gene3D" id="2.40.10.10">
    <property type="entry name" value="Trypsin-like serine proteases"/>
    <property type="match status" value="1"/>
</dbReference>
<protein>
    <recommendedName>
        <fullName evidence="3">Peptidase S1 domain-containing protein</fullName>
    </recommendedName>
</protein>
<evidence type="ECO:0000259" key="3">
    <source>
        <dbReference type="PROSITE" id="PS50240"/>
    </source>
</evidence>
<dbReference type="InterPro" id="IPR001254">
    <property type="entry name" value="Trypsin_dom"/>
</dbReference>
<name>A0A553PLS3_TIGCA</name>
<dbReference type="PROSITE" id="PS50240">
    <property type="entry name" value="TRYPSIN_DOM"/>
    <property type="match status" value="1"/>
</dbReference>
<feature type="domain" description="Peptidase S1" evidence="3">
    <location>
        <begin position="1"/>
        <end position="223"/>
    </location>
</feature>
<dbReference type="PANTHER" id="PTHR24256">
    <property type="entry name" value="TRYPTASE-RELATED"/>
    <property type="match status" value="1"/>
</dbReference>
<comment type="caution">
    <text evidence="4">The sequence shown here is derived from an EMBL/GenBank/DDBJ whole genome shotgun (WGS) entry which is preliminary data.</text>
</comment>
<evidence type="ECO:0000256" key="2">
    <source>
        <dbReference type="ARBA" id="ARBA00024195"/>
    </source>
</evidence>
<sequence length="257" mass="28753">MEGTLQLLEDCDTLDPIAPPTLISYFGTVFLICCPNPPNRNILFPLSDVIEEKAQSDYNPEEQVEGAFDYYDSEYVDYEYASQDPDSIDSTCHPLECMDRSLCDLKGLLSSTLLEANMTIIENGLCFQDLCHRSQRDRILTSLMAAHLPFGIPSDMMCATGFLDSPCHGDSGGPLYTRQEAIGENRGQTLVGLVSGGLSCGERTPSWFTRVSKYTRWVLCILTATKRFNHRAQILEDCQSLAPRIRRDPRQCSSTIQ</sequence>
<evidence type="ECO:0000256" key="1">
    <source>
        <dbReference type="ARBA" id="ARBA00023157"/>
    </source>
</evidence>
<dbReference type="EMBL" id="VCGU01000003">
    <property type="protein sequence ID" value="TRY78634.1"/>
    <property type="molecule type" value="Genomic_DNA"/>
</dbReference>
<dbReference type="GO" id="GO:0006508">
    <property type="term" value="P:proteolysis"/>
    <property type="evidence" value="ECO:0007669"/>
    <property type="project" value="InterPro"/>
</dbReference>
<dbReference type="InterPro" id="IPR043504">
    <property type="entry name" value="Peptidase_S1_PA_chymotrypsin"/>
</dbReference>
<dbReference type="GO" id="GO:0004252">
    <property type="term" value="F:serine-type endopeptidase activity"/>
    <property type="evidence" value="ECO:0007669"/>
    <property type="project" value="InterPro"/>
</dbReference>
<proteinExistence type="inferred from homology"/>